<dbReference type="PANTHER" id="PTHR30319">
    <property type="entry name" value="PHENYLACETIC ACID REGULATOR-RELATED TRANSCRIPTIONAL REPRESSOR"/>
    <property type="match status" value="1"/>
</dbReference>
<feature type="compositionally biased region" description="Basic and acidic residues" evidence="1">
    <location>
        <begin position="305"/>
        <end position="325"/>
    </location>
</feature>
<comment type="caution">
    <text evidence="5">The sequence shown here is derived from an EMBL/GenBank/DDBJ whole genome shotgun (WGS) entry which is preliminary data.</text>
</comment>
<name>A0ABP3ZES9_9PSEU</name>
<dbReference type="InterPro" id="IPR036388">
    <property type="entry name" value="WH-like_DNA-bd_sf"/>
</dbReference>
<sequence length="342" mass="38176">MTTIDFPRAQSGAEPQLLLTSLLGDFWYWRDEHIPSSALVRLLEEFGITADGARAAMRRLAARGLLTVARSGRTTAYGIPPRTSEVIVERTHRMLTFGAAAPEWDGHWTVVAFSVPEQDREVRAALRVRLRLLRFAALYDGVWVSPHDTGADARAVLDELGVGTATVLRCTEVPGGSEAGSPRAAFDLEPLGKEYRAFAEQYEPVLAEVESGRIGPADALRLRTRLRVDWRRFPETDPDMPAELLPPDWPRRRAQQVFVQIYDRLGPLAELRFREVLARTHPELAALARHHDSATVAALYAELGERRPRGDTPFERAAEARRLAEAEPPAPARRRSSRRSPG</sequence>
<dbReference type="InterPro" id="IPR012906">
    <property type="entry name" value="PaaX-like_N"/>
</dbReference>
<gene>
    <name evidence="5" type="ORF">GCM10009559_00350</name>
</gene>
<dbReference type="RefSeq" id="WP_343937486.1">
    <property type="nucleotide sequence ID" value="NZ_BAAAHP010000003.1"/>
</dbReference>
<dbReference type="EMBL" id="BAAAHP010000003">
    <property type="protein sequence ID" value="GAA0918735.1"/>
    <property type="molecule type" value="Genomic_DNA"/>
</dbReference>
<evidence type="ECO:0000313" key="5">
    <source>
        <dbReference type="EMBL" id="GAA0918735.1"/>
    </source>
</evidence>
<dbReference type="InterPro" id="IPR048846">
    <property type="entry name" value="PaaX-like_central"/>
</dbReference>
<dbReference type="InterPro" id="IPR013225">
    <property type="entry name" value="PaaX_C"/>
</dbReference>
<dbReference type="Gene3D" id="3.30.70.2650">
    <property type="match status" value="1"/>
</dbReference>
<feature type="domain" description="Transcriptional repressor PaaX-like N-terminal" evidence="2">
    <location>
        <begin position="18"/>
        <end position="77"/>
    </location>
</feature>
<evidence type="ECO:0000259" key="4">
    <source>
        <dbReference type="Pfam" id="PF20803"/>
    </source>
</evidence>
<protein>
    <recommendedName>
        <fullName evidence="7">PaaX family transcriptional regulator</fullName>
    </recommendedName>
</protein>
<evidence type="ECO:0000259" key="2">
    <source>
        <dbReference type="Pfam" id="PF07848"/>
    </source>
</evidence>
<dbReference type="Pfam" id="PF07848">
    <property type="entry name" value="PaaX"/>
    <property type="match status" value="1"/>
</dbReference>
<dbReference type="Gene3D" id="1.20.58.1460">
    <property type="match status" value="1"/>
</dbReference>
<evidence type="ECO:0008006" key="7">
    <source>
        <dbReference type="Google" id="ProtNLM"/>
    </source>
</evidence>
<feature type="compositionally biased region" description="Basic residues" evidence="1">
    <location>
        <begin position="332"/>
        <end position="342"/>
    </location>
</feature>
<dbReference type="Pfam" id="PF20803">
    <property type="entry name" value="PaaX_M"/>
    <property type="match status" value="1"/>
</dbReference>
<proteinExistence type="predicted"/>
<feature type="domain" description="Transcriptional repressor PaaX-like C-terminal" evidence="3">
    <location>
        <begin position="186"/>
        <end position="270"/>
    </location>
</feature>
<dbReference type="Pfam" id="PF08223">
    <property type="entry name" value="PaaX_C"/>
    <property type="match status" value="1"/>
</dbReference>
<accession>A0ABP3ZES9</accession>
<dbReference type="PANTHER" id="PTHR30319:SF1">
    <property type="entry name" value="TRANSCRIPTIONAL REPRESSOR PAAX"/>
    <property type="match status" value="1"/>
</dbReference>
<evidence type="ECO:0000256" key="1">
    <source>
        <dbReference type="SAM" id="MobiDB-lite"/>
    </source>
</evidence>
<dbReference type="Gene3D" id="1.10.10.10">
    <property type="entry name" value="Winged helix-like DNA-binding domain superfamily/Winged helix DNA-binding domain"/>
    <property type="match status" value="1"/>
</dbReference>
<dbReference type="Proteomes" id="UP001499967">
    <property type="component" value="Unassembled WGS sequence"/>
</dbReference>
<reference evidence="6" key="1">
    <citation type="journal article" date="2019" name="Int. J. Syst. Evol. Microbiol.">
        <title>The Global Catalogue of Microorganisms (GCM) 10K type strain sequencing project: providing services to taxonomists for standard genome sequencing and annotation.</title>
        <authorList>
            <consortium name="The Broad Institute Genomics Platform"/>
            <consortium name="The Broad Institute Genome Sequencing Center for Infectious Disease"/>
            <person name="Wu L."/>
            <person name="Ma J."/>
        </authorList>
    </citation>
    <scope>NUCLEOTIDE SEQUENCE [LARGE SCALE GENOMIC DNA]</scope>
    <source>
        <strain evidence="6">JCM 11117</strain>
    </source>
</reference>
<evidence type="ECO:0000259" key="3">
    <source>
        <dbReference type="Pfam" id="PF08223"/>
    </source>
</evidence>
<feature type="region of interest" description="Disordered" evidence="1">
    <location>
        <begin position="305"/>
        <end position="342"/>
    </location>
</feature>
<keyword evidence="6" id="KW-1185">Reference proteome</keyword>
<organism evidence="5 6">
    <name type="scientific">Pseudonocardia zijingensis</name>
    <dbReference type="NCBI Taxonomy" id="153376"/>
    <lineage>
        <taxon>Bacteria</taxon>
        <taxon>Bacillati</taxon>
        <taxon>Actinomycetota</taxon>
        <taxon>Actinomycetes</taxon>
        <taxon>Pseudonocardiales</taxon>
        <taxon>Pseudonocardiaceae</taxon>
        <taxon>Pseudonocardia</taxon>
    </lineage>
</organism>
<feature type="domain" description="Transcriptional repressor PaaX-like central Cas2-like" evidence="4">
    <location>
        <begin position="102"/>
        <end position="174"/>
    </location>
</feature>
<evidence type="ECO:0000313" key="6">
    <source>
        <dbReference type="Proteomes" id="UP001499967"/>
    </source>
</evidence>